<proteinExistence type="predicted"/>
<protein>
    <submittedName>
        <fullName evidence="1">Uncharacterized protein</fullName>
    </submittedName>
</protein>
<dbReference type="Proteomes" id="UP001153331">
    <property type="component" value="Unassembled WGS sequence"/>
</dbReference>
<evidence type="ECO:0000313" key="1">
    <source>
        <dbReference type="EMBL" id="KAJ8115969.1"/>
    </source>
</evidence>
<comment type="caution">
    <text evidence="1">The sequence shown here is derived from an EMBL/GenBank/DDBJ whole genome shotgun (WGS) entry which is preliminary data.</text>
</comment>
<keyword evidence="2" id="KW-1185">Reference proteome</keyword>
<gene>
    <name evidence="1" type="ORF">OPT61_g2502</name>
</gene>
<organism evidence="1 2">
    <name type="scientific">Boeremia exigua</name>
    <dbReference type="NCBI Taxonomy" id="749465"/>
    <lineage>
        <taxon>Eukaryota</taxon>
        <taxon>Fungi</taxon>
        <taxon>Dikarya</taxon>
        <taxon>Ascomycota</taxon>
        <taxon>Pezizomycotina</taxon>
        <taxon>Dothideomycetes</taxon>
        <taxon>Pleosporomycetidae</taxon>
        <taxon>Pleosporales</taxon>
        <taxon>Pleosporineae</taxon>
        <taxon>Didymellaceae</taxon>
        <taxon>Boeremia</taxon>
    </lineage>
</organism>
<reference evidence="1" key="1">
    <citation type="submission" date="2022-11" db="EMBL/GenBank/DDBJ databases">
        <title>Genome Sequence of Boeremia exigua.</title>
        <authorList>
            <person name="Buettner E."/>
        </authorList>
    </citation>
    <scope>NUCLEOTIDE SEQUENCE</scope>
    <source>
        <strain evidence="1">CU02</strain>
    </source>
</reference>
<accession>A0ACC2IL97</accession>
<sequence>MTKAEPQDHISDRLLFCHSPLDRRENSIRLVKLSSALSNDGLVQCSIRHARLSPGAADGATIVTGALHLNAQTNTDEVTPYVCLSYTWGSPGDESAILIDGMTMMVRRNLETFLQVARMQLDYCFLWIDALCIDQANAAERDHQVQQMGTIFAKSKMLVTWLGFEPDLERLLHLLGLGNNQAQWTSCRGFYERRHDKIAVQDYVPLTPETSAVLTPSGPILESDMFVSYVSLANHGYWRRAWVTQEIMLAKAIYTVAGNKILDYPSLVSGTRRFAHVYPQSHFEQFARLMLVQKDYFKRKDVITGRVLISDSWMNNWGLVNLLYHFEDKCCTVRRDMVYSVLSLSREAEALQVNYQSSASEVIWQILTICKDSVCLCTMAVLVRALRHDSFAAVEPRLHEHSLFVDVPMLGFQPEHTGSGTKCAFCDNTLRFAGRPGTVLIFCLLTACKDSEGHIYEETTVDGCRLLTLESSSEHLPKPLGNIGEGIEVIQDEDSRVCSLKLSFPHLLKVVGGPQWGHTLRKRSCGNLWPHEDTPNLERLSIRTAGLRSHFICPCIRPNPAE</sequence>
<evidence type="ECO:0000313" key="2">
    <source>
        <dbReference type="Proteomes" id="UP001153331"/>
    </source>
</evidence>
<dbReference type="EMBL" id="JAPHNI010000114">
    <property type="protein sequence ID" value="KAJ8115969.1"/>
    <property type="molecule type" value="Genomic_DNA"/>
</dbReference>
<name>A0ACC2IL97_9PLEO</name>